<keyword evidence="6 8" id="KW-1133">Transmembrane helix</keyword>
<dbReference type="AlphaFoldDB" id="A0A3S9H9C0"/>
<evidence type="ECO:0000256" key="4">
    <source>
        <dbReference type="ARBA" id="ARBA00022475"/>
    </source>
</evidence>
<reference evidence="10" key="1">
    <citation type="submission" date="2018-12" db="EMBL/GenBank/DDBJ databases">
        <title>Complete genome sequencing of Jeotgalibaca sp. H21T32.</title>
        <authorList>
            <person name="Bae J.-W."/>
            <person name="Lee S.-Y."/>
        </authorList>
    </citation>
    <scope>NUCLEOTIDE SEQUENCE [LARGE SCALE GENOMIC DNA]</scope>
    <source>
        <strain evidence="10">H21T32</strain>
    </source>
</reference>
<feature type="transmembrane region" description="Helical" evidence="8">
    <location>
        <begin position="245"/>
        <end position="267"/>
    </location>
</feature>
<gene>
    <name evidence="9" type="ORF">EJN90_04320</name>
</gene>
<dbReference type="InterPro" id="IPR002549">
    <property type="entry name" value="AI-2E-like"/>
</dbReference>
<keyword evidence="10" id="KW-1185">Reference proteome</keyword>
<dbReference type="GO" id="GO:0055085">
    <property type="term" value="P:transmembrane transport"/>
    <property type="evidence" value="ECO:0007669"/>
    <property type="project" value="TreeGrafter"/>
</dbReference>
<evidence type="ECO:0000256" key="2">
    <source>
        <dbReference type="ARBA" id="ARBA00009773"/>
    </source>
</evidence>
<feature type="transmembrane region" description="Helical" evidence="8">
    <location>
        <begin position="187"/>
        <end position="210"/>
    </location>
</feature>
<keyword evidence="3" id="KW-0813">Transport</keyword>
<feature type="transmembrane region" description="Helical" evidence="8">
    <location>
        <begin position="342"/>
        <end position="373"/>
    </location>
</feature>
<dbReference type="PANTHER" id="PTHR21716:SF53">
    <property type="entry name" value="PERMEASE PERM-RELATED"/>
    <property type="match status" value="1"/>
</dbReference>
<dbReference type="Pfam" id="PF01594">
    <property type="entry name" value="AI-2E_transport"/>
    <property type="match status" value="1"/>
</dbReference>
<evidence type="ECO:0000256" key="1">
    <source>
        <dbReference type="ARBA" id="ARBA00004651"/>
    </source>
</evidence>
<feature type="transmembrane region" description="Helical" evidence="8">
    <location>
        <begin position="96"/>
        <end position="121"/>
    </location>
</feature>
<feature type="transmembrane region" description="Helical" evidence="8">
    <location>
        <begin position="32"/>
        <end position="56"/>
    </location>
</feature>
<dbReference type="EMBL" id="CP034465">
    <property type="protein sequence ID" value="AZP03958.1"/>
    <property type="molecule type" value="Genomic_DNA"/>
</dbReference>
<name>A0A3S9H9C0_9LACT</name>
<evidence type="ECO:0000313" key="10">
    <source>
        <dbReference type="Proteomes" id="UP000273326"/>
    </source>
</evidence>
<protein>
    <submittedName>
        <fullName evidence="9">AI-2E family transporter</fullName>
    </submittedName>
</protein>
<dbReference type="KEGG" id="jeh:EJN90_04320"/>
<evidence type="ECO:0000256" key="3">
    <source>
        <dbReference type="ARBA" id="ARBA00022448"/>
    </source>
</evidence>
<proteinExistence type="inferred from homology"/>
<comment type="subcellular location">
    <subcellularLocation>
        <location evidence="1">Cell membrane</location>
        <topology evidence="1">Multi-pass membrane protein</topology>
    </subcellularLocation>
</comment>
<keyword evidence="4" id="KW-1003">Cell membrane</keyword>
<feature type="transmembrane region" description="Helical" evidence="8">
    <location>
        <begin position="297"/>
        <end position="322"/>
    </location>
</feature>
<keyword evidence="5 8" id="KW-0812">Transmembrane</keyword>
<dbReference type="OrthoDB" id="9793390at2"/>
<evidence type="ECO:0000256" key="7">
    <source>
        <dbReference type="ARBA" id="ARBA00023136"/>
    </source>
</evidence>
<accession>A0A3S9H9C0</accession>
<dbReference type="GO" id="GO:0005886">
    <property type="term" value="C:plasma membrane"/>
    <property type="evidence" value="ECO:0007669"/>
    <property type="project" value="UniProtKB-SubCell"/>
</dbReference>
<dbReference type="PANTHER" id="PTHR21716">
    <property type="entry name" value="TRANSMEMBRANE PROTEIN"/>
    <property type="match status" value="1"/>
</dbReference>
<feature type="transmembrane region" description="Helical" evidence="8">
    <location>
        <begin position="62"/>
        <end position="84"/>
    </location>
</feature>
<comment type="similarity">
    <text evidence="2">Belongs to the autoinducer-2 exporter (AI-2E) (TC 2.A.86) family.</text>
</comment>
<feature type="transmembrane region" description="Helical" evidence="8">
    <location>
        <begin position="273"/>
        <end position="290"/>
    </location>
</feature>
<evidence type="ECO:0000256" key="8">
    <source>
        <dbReference type="SAM" id="Phobius"/>
    </source>
</evidence>
<evidence type="ECO:0000256" key="6">
    <source>
        <dbReference type="ARBA" id="ARBA00022989"/>
    </source>
</evidence>
<sequence>MNEVSLMEKDQSKINSEKDDMRFIKFWGGKKLLFTFTALIMLGILIMIFNHISFIFRPLQVIFSTIIAPIILAVVFFYILNPLVSWFEKKGLRRTFGTIIVFAVFLLLLAYGLILLVPILVEQITEFVDDFPEYINVLTERIENFASGSIFESYYNDGMESINSVIGDIPSMVWDWISNSSQKIVDVFSTISNVVVVIFTFPIILFFMLADRGKFKPFIMKLIPPIFRHDITIVSDRITKVVGSYIVGESMVALSLGALLLVGYLIIGLDYAFVLAFIATVTAIIPYIGATIGIVPAVIVAAFTSPAMLLKMAVVWLIAQFIQGNVIEPSIMGKTLKMHPLTIIIVLLIMGNLLGVLGMILGVPLFAILKVLFEYFFEKFKKRYNRFYALADGPYQIDPELAGDNVVMDEEGNTSEETTEQEENKTE</sequence>
<keyword evidence="7 8" id="KW-0472">Membrane</keyword>
<evidence type="ECO:0000256" key="5">
    <source>
        <dbReference type="ARBA" id="ARBA00022692"/>
    </source>
</evidence>
<organism evidence="9 10">
    <name type="scientific">Jeotgalibaca ciconiae</name>
    <dbReference type="NCBI Taxonomy" id="2496265"/>
    <lineage>
        <taxon>Bacteria</taxon>
        <taxon>Bacillati</taxon>
        <taxon>Bacillota</taxon>
        <taxon>Bacilli</taxon>
        <taxon>Lactobacillales</taxon>
        <taxon>Carnobacteriaceae</taxon>
        <taxon>Jeotgalibaca</taxon>
    </lineage>
</organism>
<dbReference type="Proteomes" id="UP000273326">
    <property type="component" value="Chromosome"/>
</dbReference>
<evidence type="ECO:0000313" key="9">
    <source>
        <dbReference type="EMBL" id="AZP03958.1"/>
    </source>
</evidence>